<gene>
    <name evidence="2" type="ORF">GMES_1189</name>
</gene>
<feature type="compositionally biased region" description="Polar residues" evidence="1">
    <location>
        <begin position="14"/>
        <end position="25"/>
    </location>
</feature>
<comment type="caution">
    <text evidence="2">The sequence shown here is derived from an EMBL/GenBank/DDBJ whole genome shotgun (WGS) entry which is preliminary data.</text>
</comment>
<proteinExistence type="predicted"/>
<sequence>MKSSTGLKAREMNANGSTNLSSPKQMISIAQKDKLIS</sequence>
<organism evidence="2 3">
    <name type="scientific">Paraglaciecola mesophila KMM 241</name>
    <dbReference type="NCBI Taxonomy" id="1128912"/>
    <lineage>
        <taxon>Bacteria</taxon>
        <taxon>Pseudomonadati</taxon>
        <taxon>Pseudomonadota</taxon>
        <taxon>Gammaproteobacteria</taxon>
        <taxon>Alteromonadales</taxon>
        <taxon>Alteromonadaceae</taxon>
        <taxon>Paraglaciecola</taxon>
    </lineage>
</organism>
<dbReference type="EMBL" id="BAEP01000023">
    <property type="protein sequence ID" value="GAC23488.1"/>
    <property type="molecule type" value="Genomic_DNA"/>
</dbReference>
<evidence type="ECO:0000256" key="1">
    <source>
        <dbReference type="SAM" id="MobiDB-lite"/>
    </source>
</evidence>
<evidence type="ECO:0000313" key="2">
    <source>
        <dbReference type="EMBL" id="GAC23488.1"/>
    </source>
</evidence>
<reference evidence="2 3" key="1">
    <citation type="journal article" date="2017" name="Antonie Van Leeuwenhoek">
        <title>Rhizobium rhizosphaerae sp. nov., a novel species isolated from rice rhizosphere.</title>
        <authorList>
            <person name="Zhao J.J."/>
            <person name="Zhang J."/>
            <person name="Zhang R.J."/>
            <person name="Zhang C.W."/>
            <person name="Yin H.Q."/>
            <person name="Zhang X.X."/>
        </authorList>
    </citation>
    <scope>NUCLEOTIDE SEQUENCE [LARGE SCALE GENOMIC DNA]</scope>
    <source>
        <strain evidence="2 3">KMM 241</strain>
    </source>
</reference>
<evidence type="ECO:0000313" key="3">
    <source>
        <dbReference type="Proteomes" id="UP000006263"/>
    </source>
</evidence>
<feature type="region of interest" description="Disordered" evidence="1">
    <location>
        <begin position="1"/>
        <end position="37"/>
    </location>
</feature>
<accession>K6Z3B3</accession>
<dbReference type="Proteomes" id="UP000006263">
    <property type="component" value="Unassembled WGS sequence"/>
</dbReference>
<dbReference type="AlphaFoldDB" id="K6Z3B3"/>
<protein>
    <submittedName>
        <fullName evidence="2">Uncharacterized protein</fullName>
    </submittedName>
</protein>
<name>K6Z3B3_9ALTE</name>